<organism evidence="1 2">
    <name type="scientific">Caballeronia insecticola</name>
    <dbReference type="NCBI Taxonomy" id="758793"/>
    <lineage>
        <taxon>Bacteria</taxon>
        <taxon>Pseudomonadati</taxon>
        <taxon>Pseudomonadota</taxon>
        <taxon>Betaproteobacteria</taxon>
        <taxon>Burkholderiales</taxon>
        <taxon>Burkholderiaceae</taxon>
        <taxon>Caballeronia</taxon>
    </lineage>
</organism>
<dbReference type="AlphaFoldDB" id="R4WYM6"/>
<protein>
    <recommendedName>
        <fullName evidence="3">Cupin 2 conserved barrel domain protein</fullName>
    </recommendedName>
</protein>
<dbReference type="RefSeq" id="WP_016346538.1">
    <property type="nucleotide sequence ID" value="NC_021287.1"/>
</dbReference>
<dbReference type="SUPFAM" id="SSF51182">
    <property type="entry name" value="RmlC-like cupins"/>
    <property type="match status" value="1"/>
</dbReference>
<sequence length="91" mass="10039">MHRDEFLAALSSEGFNEVVTVTREPNVALDLHAHPFEAKALILEGNLTIRTGRTDDDARTYSAGDVFHLAANIEHSEQYGPEGVSYLVGRK</sequence>
<dbReference type="OrthoDB" id="8756764at2"/>
<evidence type="ECO:0000313" key="1">
    <source>
        <dbReference type="EMBL" id="BAN24401.1"/>
    </source>
</evidence>
<accession>R4WYM6</accession>
<evidence type="ECO:0008006" key="3">
    <source>
        <dbReference type="Google" id="ProtNLM"/>
    </source>
</evidence>
<reference evidence="1 2" key="2">
    <citation type="journal article" date="2018" name="Int. J. Syst. Evol. Microbiol.">
        <title>Burkholderia insecticola sp. nov., a gut symbiotic bacterium of the bean bug Riptortus pedestris.</title>
        <authorList>
            <person name="Takeshita K."/>
            <person name="Tamaki H."/>
            <person name="Ohbayashi T."/>
            <person name="Meng X.-Y."/>
            <person name="Sone T."/>
            <person name="Mitani Y."/>
            <person name="Peeters C."/>
            <person name="Kikuchi Y."/>
            <person name="Vandamme P."/>
        </authorList>
    </citation>
    <scope>NUCLEOTIDE SEQUENCE [LARGE SCALE GENOMIC DNA]</scope>
    <source>
        <strain evidence="1">RPE64</strain>
    </source>
</reference>
<dbReference type="Gene3D" id="2.60.120.10">
    <property type="entry name" value="Jelly Rolls"/>
    <property type="match status" value="1"/>
</dbReference>
<dbReference type="Proteomes" id="UP000013966">
    <property type="component" value="Chromosome 1"/>
</dbReference>
<dbReference type="InterPro" id="IPR011051">
    <property type="entry name" value="RmlC_Cupin_sf"/>
</dbReference>
<reference evidence="1 2" key="1">
    <citation type="journal article" date="2013" name="Genome Announc.">
        <title>Complete Genome Sequence of Burkholderia sp. Strain RPE64, Bacterial Symbiont of the Bean Bug Riptortus pedestris.</title>
        <authorList>
            <person name="Shibata T.F."/>
            <person name="Maeda T."/>
            <person name="Nikoh N."/>
            <person name="Yamaguchi K."/>
            <person name="Oshima K."/>
            <person name="Hattori M."/>
            <person name="Nishiyama T."/>
            <person name="Hasebe M."/>
            <person name="Fukatsu T."/>
            <person name="Kikuchi Y."/>
            <person name="Shigenobu S."/>
        </authorList>
    </citation>
    <scope>NUCLEOTIDE SEQUENCE [LARGE SCALE GENOMIC DNA]</scope>
</reference>
<proteinExistence type="predicted"/>
<dbReference type="STRING" id="758793.BRPE64_ACDS26470"/>
<dbReference type="EMBL" id="AP013058">
    <property type="protein sequence ID" value="BAN24401.1"/>
    <property type="molecule type" value="Genomic_DNA"/>
</dbReference>
<evidence type="ECO:0000313" key="2">
    <source>
        <dbReference type="Proteomes" id="UP000013966"/>
    </source>
</evidence>
<dbReference type="KEGG" id="buo:BRPE64_ACDS26470"/>
<dbReference type="HOGENOM" id="CLU_162499_0_0_4"/>
<name>R4WYM6_9BURK</name>
<dbReference type="InterPro" id="IPR014710">
    <property type="entry name" value="RmlC-like_jellyroll"/>
</dbReference>
<keyword evidence="2" id="KW-1185">Reference proteome</keyword>
<gene>
    <name evidence="1" type="ORF">BRPE64_ACDS26470</name>
</gene>
<dbReference type="PATRIC" id="fig|758793.3.peg.2652"/>